<proteinExistence type="predicted"/>
<comment type="caution">
    <text evidence="6">The sequence shown here is derived from an EMBL/GenBank/DDBJ whole genome shotgun (WGS) entry which is preliminary data.</text>
</comment>
<accession>A0ABX4CVP2</accession>
<dbReference type="Gene3D" id="1.10.443.10">
    <property type="entry name" value="Intergrase catalytic core"/>
    <property type="match status" value="1"/>
</dbReference>
<dbReference type="InterPro" id="IPR010998">
    <property type="entry name" value="Integrase_recombinase_N"/>
</dbReference>
<keyword evidence="7" id="KW-1185">Reference proteome</keyword>
<evidence type="ECO:0000259" key="5">
    <source>
        <dbReference type="Pfam" id="PF13102"/>
    </source>
</evidence>
<dbReference type="Pfam" id="PF13102">
    <property type="entry name" value="Phage_int_SAM_5"/>
    <property type="match status" value="1"/>
</dbReference>
<feature type="domain" description="Phage integrase SAM-like" evidence="5">
    <location>
        <begin position="127"/>
        <end position="216"/>
    </location>
</feature>
<evidence type="ECO:0000256" key="3">
    <source>
        <dbReference type="SAM" id="MobiDB-lite"/>
    </source>
</evidence>
<dbReference type="Pfam" id="PF00589">
    <property type="entry name" value="Phage_integrase"/>
    <property type="match status" value="1"/>
</dbReference>
<evidence type="ECO:0000259" key="4">
    <source>
        <dbReference type="Pfam" id="PF00589"/>
    </source>
</evidence>
<dbReference type="PANTHER" id="PTHR30349">
    <property type="entry name" value="PHAGE INTEGRASE-RELATED"/>
    <property type="match status" value="1"/>
</dbReference>
<feature type="region of interest" description="Disordered" evidence="3">
    <location>
        <begin position="40"/>
        <end position="63"/>
    </location>
</feature>
<dbReference type="Gene3D" id="1.10.150.130">
    <property type="match status" value="1"/>
</dbReference>
<organism evidence="6 7">
    <name type="scientific">Flavobacterium plurextorum</name>
    <dbReference type="NCBI Taxonomy" id="1114867"/>
    <lineage>
        <taxon>Bacteria</taxon>
        <taxon>Pseudomonadati</taxon>
        <taxon>Bacteroidota</taxon>
        <taxon>Flavobacteriia</taxon>
        <taxon>Flavobacteriales</taxon>
        <taxon>Flavobacteriaceae</taxon>
        <taxon>Flavobacterium</taxon>
    </lineage>
</organism>
<reference evidence="6 7" key="1">
    <citation type="submission" date="2016-11" db="EMBL/GenBank/DDBJ databases">
        <title>Whole genomes of Flavobacteriaceae.</title>
        <authorList>
            <person name="Stine C."/>
            <person name="Li C."/>
            <person name="Tadesse D."/>
        </authorList>
    </citation>
    <scope>NUCLEOTIDE SEQUENCE [LARGE SCALE GENOMIC DNA]</scope>
    <source>
        <strain evidence="6 7">CCUG 60112</strain>
    </source>
</reference>
<feature type="domain" description="Tyr recombinase" evidence="4">
    <location>
        <begin position="284"/>
        <end position="435"/>
    </location>
</feature>
<keyword evidence="2" id="KW-0233">DNA recombination</keyword>
<name>A0ABX4CVP2_9FLAO</name>
<dbReference type="InterPro" id="IPR013762">
    <property type="entry name" value="Integrase-like_cat_sf"/>
</dbReference>
<sequence length="469" mass="53743">MASIKFRLRSKANKNVSIKVYTSLGRGNFIEVSTGFTINPKDWNTPDKDNPKKGDDFPKQNTPENKVIFNNLKKLESFLFESVNTAMGESVVIDTFWLEAKINECFQRVVKSNSGLLVNHIQYIIDNANTRKVKTNGGFKMGLSKSTIKNYTLFKNIILEYQKQTKKQIQFVEVTKPYVDKFTNWLINTKNYSTNYAGKQLEILKTVCIDAEKHEIPVTPYSKTIQHFRESESDRYIQTLSFDELEQIKSVDLSDAKQLKEFKAQNPELTKGISITPEALNNARNWILIGCEIGQRGGDLLKITNENIRYKGTTIYIDIIQQKTNKNVTIGIIAPHVIDIIENHLPKEVPHQKLNDYVKVVCKLAGINEVVKGSKLNTESNRKELGMYPKHELITTHCFRRSFASNYYKKIPTAVLIGITGHSKESLFLTYINQREDKDSNADLFMKFYSNLQKDKTPEMKVILNTGTK</sequence>
<feature type="compositionally biased region" description="Basic and acidic residues" evidence="3">
    <location>
        <begin position="44"/>
        <end position="58"/>
    </location>
</feature>
<evidence type="ECO:0000256" key="2">
    <source>
        <dbReference type="ARBA" id="ARBA00023172"/>
    </source>
</evidence>
<protein>
    <submittedName>
        <fullName evidence="6">Integrase</fullName>
    </submittedName>
</protein>
<dbReference type="Proteomes" id="UP000198381">
    <property type="component" value="Unassembled WGS sequence"/>
</dbReference>
<evidence type="ECO:0000313" key="7">
    <source>
        <dbReference type="Proteomes" id="UP000198381"/>
    </source>
</evidence>
<dbReference type="SUPFAM" id="SSF56349">
    <property type="entry name" value="DNA breaking-rejoining enzymes"/>
    <property type="match status" value="1"/>
</dbReference>
<dbReference type="InterPro" id="IPR002104">
    <property type="entry name" value="Integrase_catalytic"/>
</dbReference>
<dbReference type="PANTHER" id="PTHR30349:SF82">
    <property type="entry name" value="INTEGRASE_RECOMBINASE YOEC-RELATED"/>
    <property type="match status" value="1"/>
</dbReference>
<evidence type="ECO:0000256" key="1">
    <source>
        <dbReference type="ARBA" id="ARBA00023125"/>
    </source>
</evidence>
<gene>
    <name evidence="6" type="ORF">B0A81_06850</name>
</gene>
<dbReference type="EMBL" id="MUHD01000014">
    <property type="protein sequence ID" value="OXB08874.1"/>
    <property type="molecule type" value="Genomic_DNA"/>
</dbReference>
<evidence type="ECO:0000313" key="6">
    <source>
        <dbReference type="EMBL" id="OXB08874.1"/>
    </source>
</evidence>
<dbReference type="InterPro" id="IPR025269">
    <property type="entry name" value="SAM-like_dom"/>
</dbReference>
<keyword evidence="1" id="KW-0238">DNA-binding</keyword>
<dbReference type="InterPro" id="IPR050090">
    <property type="entry name" value="Tyrosine_recombinase_XerCD"/>
</dbReference>
<dbReference type="RefSeq" id="WP_089057328.1">
    <property type="nucleotide sequence ID" value="NZ_CP100442.1"/>
</dbReference>
<dbReference type="InterPro" id="IPR011010">
    <property type="entry name" value="DNA_brk_join_enz"/>
</dbReference>